<protein>
    <submittedName>
        <fullName evidence="2">Uncharacterized protein</fullName>
    </submittedName>
</protein>
<feature type="region of interest" description="Disordered" evidence="1">
    <location>
        <begin position="398"/>
        <end position="421"/>
    </location>
</feature>
<feature type="compositionally biased region" description="Low complexity" evidence="1">
    <location>
        <begin position="192"/>
        <end position="208"/>
    </location>
</feature>
<dbReference type="Proteomes" id="UP001063166">
    <property type="component" value="Unassembled WGS sequence"/>
</dbReference>
<evidence type="ECO:0000313" key="2">
    <source>
        <dbReference type="EMBL" id="GLB33698.1"/>
    </source>
</evidence>
<dbReference type="AlphaFoldDB" id="A0A9P3UHY4"/>
<dbReference type="OrthoDB" id="3217643at2759"/>
<reference evidence="2" key="1">
    <citation type="submission" date="2022-07" db="EMBL/GenBank/DDBJ databases">
        <title>The genome of Lyophyllum shimeji provides insight into the initial evolution of ectomycorrhizal fungal genome.</title>
        <authorList>
            <person name="Kobayashi Y."/>
            <person name="Shibata T."/>
            <person name="Hirakawa H."/>
            <person name="Shigenobu S."/>
            <person name="Nishiyama T."/>
            <person name="Yamada A."/>
            <person name="Hasebe M."/>
            <person name="Kawaguchi M."/>
        </authorList>
    </citation>
    <scope>NUCLEOTIDE SEQUENCE</scope>
    <source>
        <strain evidence="2">AT787</strain>
    </source>
</reference>
<feature type="region of interest" description="Disordered" evidence="1">
    <location>
        <begin position="122"/>
        <end position="367"/>
    </location>
</feature>
<name>A0A9P3UHY4_LYOSH</name>
<dbReference type="EMBL" id="BRPK01000001">
    <property type="protein sequence ID" value="GLB33698.1"/>
    <property type="molecule type" value="Genomic_DNA"/>
</dbReference>
<keyword evidence="3" id="KW-1185">Reference proteome</keyword>
<accession>A0A9P3UHY4</accession>
<sequence length="421" mass="44801">MCYAHGSIDQVVNVCPMCKVFPHARCPHVRDVCRNRTLHPRIDVSYLKNAEVDSFNGCGYCKWARSGPPPKQTGLFNPGWPGCCRPPTPGEYKLIQAADWRSVSIVHQVPIPPEIKAALESLGTRGNPAPSSPGVGRNSGLTATVPQAERKSNSSSPSRSSSLSGKQSSSVTGKPRTGSPKQIHASPGGHLSRSSSAVAVSSSVPTASTMEQLQNQRRRSAERRTEGPHSLHSSPKRRNVDLEVSVPPRRNGSASKGPPVTPASTSVSVSKVVADGRSPTQQASVHRRSTVSNSNITSVKGSPSPPNARPVERPISLVIPRSTKKDELSSASSSSGSSDGTGSLTDSTVTSDGGFTDYLSDESEAELQRQAEARAALLAQNQAEELEFKAARQQLAHIDLRPPKSWNPTNITNNTAPRQPV</sequence>
<comment type="caution">
    <text evidence="2">The sequence shown here is derived from an EMBL/GenBank/DDBJ whole genome shotgun (WGS) entry which is preliminary data.</text>
</comment>
<feature type="compositionally biased region" description="Low complexity" evidence="1">
    <location>
        <begin position="262"/>
        <end position="273"/>
    </location>
</feature>
<feature type="compositionally biased region" description="Polar residues" evidence="1">
    <location>
        <begin position="406"/>
        <end position="421"/>
    </location>
</feature>
<feature type="compositionally biased region" description="Low complexity" evidence="1">
    <location>
        <begin position="329"/>
        <end position="354"/>
    </location>
</feature>
<feature type="compositionally biased region" description="Low complexity" evidence="1">
    <location>
        <begin position="153"/>
        <end position="170"/>
    </location>
</feature>
<feature type="compositionally biased region" description="Polar residues" evidence="1">
    <location>
        <begin position="278"/>
        <end position="301"/>
    </location>
</feature>
<evidence type="ECO:0000313" key="3">
    <source>
        <dbReference type="Proteomes" id="UP001063166"/>
    </source>
</evidence>
<gene>
    <name evidence="2" type="ORF">LshimejAT787_0105820</name>
</gene>
<organism evidence="2 3">
    <name type="scientific">Lyophyllum shimeji</name>
    <name type="common">Hon-shimeji</name>
    <name type="synonym">Tricholoma shimeji</name>
    <dbReference type="NCBI Taxonomy" id="47721"/>
    <lineage>
        <taxon>Eukaryota</taxon>
        <taxon>Fungi</taxon>
        <taxon>Dikarya</taxon>
        <taxon>Basidiomycota</taxon>
        <taxon>Agaricomycotina</taxon>
        <taxon>Agaricomycetes</taxon>
        <taxon>Agaricomycetidae</taxon>
        <taxon>Agaricales</taxon>
        <taxon>Tricholomatineae</taxon>
        <taxon>Lyophyllaceae</taxon>
        <taxon>Lyophyllum</taxon>
    </lineage>
</organism>
<evidence type="ECO:0000256" key="1">
    <source>
        <dbReference type="SAM" id="MobiDB-lite"/>
    </source>
</evidence>
<proteinExistence type="predicted"/>